<accession>A0A9R1UD69</accession>
<feature type="domain" description="DUF4218" evidence="1">
    <location>
        <begin position="1"/>
        <end position="104"/>
    </location>
</feature>
<dbReference type="Proteomes" id="UP000235145">
    <property type="component" value="Unassembled WGS sequence"/>
</dbReference>
<comment type="caution">
    <text evidence="2">The sequence shown here is derived from an EMBL/GenBank/DDBJ whole genome shotgun (WGS) entry which is preliminary data.</text>
</comment>
<gene>
    <name evidence="2" type="ORF">LSAT_V11C900499390</name>
</gene>
<proteinExistence type="predicted"/>
<dbReference type="PANTHER" id="PTHR48258:SF11">
    <property type="entry name" value="TDCA1-ORF2 PROTEIN"/>
    <property type="match status" value="1"/>
</dbReference>
<evidence type="ECO:0000313" key="3">
    <source>
        <dbReference type="Proteomes" id="UP000235145"/>
    </source>
</evidence>
<dbReference type="EMBL" id="NBSK02000009">
    <property type="protein sequence ID" value="KAJ0184983.1"/>
    <property type="molecule type" value="Genomic_DNA"/>
</dbReference>
<dbReference type="InterPro" id="IPR025452">
    <property type="entry name" value="DUF4218"/>
</dbReference>
<organism evidence="2 3">
    <name type="scientific">Lactuca sativa</name>
    <name type="common">Garden lettuce</name>
    <dbReference type="NCBI Taxonomy" id="4236"/>
    <lineage>
        <taxon>Eukaryota</taxon>
        <taxon>Viridiplantae</taxon>
        <taxon>Streptophyta</taxon>
        <taxon>Embryophyta</taxon>
        <taxon>Tracheophyta</taxon>
        <taxon>Spermatophyta</taxon>
        <taxon>Magnoliopsida</taxon>
        <taxon>eudicotyledons</taxon>
        <taxon>Gunneridae</taxon>
        <taxon>Pentapetalae</taxon>
        <taxon>asterids</taxon>
        <taxon>campanulids</taxon>
        <taxon>Asterales</taxon>
        <taxon>Asteraceae</taxon>
        <taxon>Cichorioideae</taxon>
        <taxon>Cichorieae</taxon>
        <taxon>Lactucinae</taxon>
        <taxon>Lactuca</taxon>
    </lineage>
</organism>
<evidence type="ECO:0000313" key="2">
    <source>
        <dbReference type="EMBL" id="KAJ0184983.1"/>
    </source>
</evidence>
<dbReference type="AlphaFoldDB" id="A0A9R1UD69"/>
<dbReference type="Pfam" id="PF13960">
    <property type="entry name" value="DUF4218"/>
    <property type="match status" value="1"/>
</dbReference>
<sequence length="119" mass="14118">MESIETEIPLILCKLDTIFVPCIFNSMEYLPVHILYEAKIAGPIQYRWMYPFARYLNQLKKDVKNKARVEGSIVNAYLLREASIFCSHYFETRVPTRNRKFPRNDDGEEMIKLMITSKY</sequence>
<keyword evidence="3" id="KW-1185">Reference proteome</keyword>
<dbReference type="PANTHER" id="PTHR48258">
    <property type="entry name" value="DUF4218 DOMAIN-CONTAINING PROTEIN-RELATED"/>
    <property type="match status" value="1"/>
</dbReference>
<protein>
    <recommendedName>
        <fullName evidence="1">DUF4218 domain-containing protein</fullName>
    </recommendedName>
</protein>
<name>A0A9R1UD69_LACSA</name>
<reference evidence="2 3" key="1">
    <citation type="journal article" date="2017" name="Nat. Commun.">
        <title>Genome assembly with in vitro proximity ligation data and whole-genome triplication in lettuce.</title>
        <authorList>
            <person name="Reyes-Chin-Wo S."/>
            <person name="Wang Z."/>
            <person name="Yang X."/>
            <person name="Kozik A."/>
            <person name="Arikit S."/>
            <person name="Song C."/>
            <person name="Xia L."/>
            <person name="Froenicke L."/>
            <person name="Lavelle D.O."/>
            <person name="Truco M.J."/>
            <person name="Xia R."/>
            <person name="Zhu S."/>
            <person name="Xu C."/>
            <person name="Xu H."/>
            <person name="Xu X."/>
            <person name="Cox K."/>
            <person name="Korf I."/>
            <person name="Meyers B.C."/>
            <person name="Michelmore R.W."/>
        </authorList>
    </citation>
    <scope>NUCLEOTIDE SEQUENCE [LARGE SCALE GENOMIC DNA]</scope>
    <source>
        <strain evidence="3">cv. Salinas</strain>
        <tissue evidence="2">Seedlings</tissue>
    </source>
</reference>
<evidence type="ECO:0000259" key="1">
    <source>
        <dbReference type="Pfam" id="PF13960"/>
    </source>
</evidence>